<dbReference type="AlphaFoldDB" id="A0A2P6S1D2"/>
<keyword evidence="4" id="KW-1185">Reference proteome</keyword>
<reference evidence="3 4" key="1">
    <citation type="journal article" date="2018" name="Nat. Genet.">
        <title>The Rosa genome provides new insights in the design of modern roses.</title>
        <authorList>
            <person name="Bendahmane M."/>
        </authorList>
    </citation>
    <scope>NUCLEOTIDE SEQUENCE [LARGE SCALE GENOMIC DNA]</scope>
    <source>
        <strain evidence="4">cv. Old Blush</strain>
    </source>
</reference>
<gene>
    <name evidence="3" type="ORF">RchiOBHm_Chr2g0156041</name>
</gene>
<accession>A0A2P6S1D2</accession>
<feature type="transmembrane region" description="Helical" evidence="2">
    <location>
        <begin position="52"/>
        <end position="72"/>
    </location>
</feature>
<name>A0A2P6S1D2_ROSCH</name>
<dbReference type="PANTHER" id="PTHR45651">
    <property type="entry name" value="CYCLIC NUCLEOTIDE-GATED ION CHANNEL 15-RELATED-RELATED"/>
    <property type="match status" value="1"/>
</dbReference>
<evidence type="ECO:0000313" key="4">
    <source>
        <dbReference type="Proteomes" id="UP000238479"/>
    </source>
</evidence>
<evidence type="ECO:0008006" key="5">
    <source>
        <dbReference type="Google" id="ProtNLM"/>
    </source>
</evidence>
<keyword evidence="1" id="KW-0407">Ion channel</keyword>
<evidence type="ECO:0000313" key="3">
    <source>
        <dbReference type="EMBL" id="PRQ52488.1"/>
    </source>
</evidence>
<feature type="transmembrane region" description="Helical" evidence="2">
    <location>
        <begin position="79"/>
        <end position="98"/>
    </location>
</feature>
<feature type="transmembrane region" description="Helical" evidence="2">
    <location>
        <begin position="218"/>
        <end position="237"/>
    </location>
</feature>
<protein>
    <recommendedName>
        <fullName evidence="5">Ion transport domain-containing protein</fullName>
    </recommendedName>
</protein>
<dbReference type="GO" id="GO:0034220">
    <property type="term" value="P:monoatomic ion transmembrane transport"/>
    <property type="evidence" value="ECO:0007669"/>
    <property type="project" value="UniProtKB-KW"/>
</dbReference>
<feature type="transmembrane region" description="Helical" evidence="2">
    <location>
        <begin position="186"/>
        <end position="206"/>
    </location>
</feature>
<keyword evidence="2" id="KW-1133">Transmembrane helix</keyword>
<feature type="transmembrane region" description="Helical" evidence="2">
    <location>
        <begin position="12"/>
        <end position="32"/>
    </location>
</feature>
<dbReference type="PANTHER" id="PTHR45651:SF68">
    <property type="entry name" value="ION TRANSPORT DOMAIN-CONTAINING PROTEIN"/>
    <property type="match status" value="1"/>
</dbReference>
<dbReference type="Proteomes" id="UP000238479">
    <property type="component" value="Chromosome 2"/>
</dbReference>
<keyword evidence="1" id="KW-0406">Ion transport</keyword>
<proteinExistence type="predicted"/>
<keyword evidence="2" id="KW-0812">Transmembrane</keyword>
<evidence type="ECO:0000256" key="1">
    <source>
        <dbReference type="ARBA" id="ARBA00023303"/>
    </source>
</evidence>
<evidence type="ECO:0000256" key="2">
    <source>
        <dbReference type="SAM" id="Phobius"/>
    </source>
</evidence>
<organism evidence="3 4">
    <name type="scientific">Rosa chinensis</name>
    <name type="common">China rose</name>
    <dbReference type="NCBI Taxonomy" id="74649"/>
    <lineage>
        <taxon>Eukaryota</taxon>
        <taxon>Viridiplantae</taxon>
        <taxon>Streptophyta</taxon>
        <taxon>Embryophyta</taxon>
        <taxon>Tracheophyta</taxon>
        <taxon>Spermatophyta</taxon>
        <taxon>Magnoliopsida</taxon>
        <taxon>eudicotyledons</taxon>
        <taxon>Gunneridae</taxon>
        <taxon>Pentapetalae</taxon>
        <taxon>rosids</taxon>
        <taxon>fabids</taxon>
        <taxon>Rosales</taxon>
        <taxon>Rosaceae</taxon>
        <taxon>Rosoideae</taxon>
        <taxon>Rosoideae incertae sedis</taxon>
        <taxon>Rosa</taxon>
    </lineage>
</organism>
<keyword evidence="1" id="KW-0813">Transport</keyword>
<dbReference type="GO" id="GO:0016020">
    <property type="term" value="C:membrane"/>
    <property type="evidence" value="ECO:0007669"/>
    <property type="project" value="UniProtKB-SubCell"/>
</dbReference>
<dbReference type="EMBL" id="PDCK01000040">
    <property type="protein sequence ID" value="PRQ52488.1"/>
    <property type="molecule type" value="Genomic_DNA"/>
</dbReference>
<keyword evidence="2" id="KW-0472">Membrane</keyword>
<dbReference type="STRING" id="74649.A0A2P6S1D2"/>
<sequence>MRKLWSTVTHLIRQLWSTVIYPIGECCWLVIFTPSWTICDIYGPDTDSPIDYIILGTVCLAHIILLPIKYTWKLLRRKAILTCIAVSLDPFFFYIPIINQENKCLGVDKKLRNTLLVLRSLTDFASVLHIVSQVRDWTIDPNPDSHTDTESYFDSEARPTSSLLQKLMKSIVEAINGRMPWLSLSLLNDFLALLPIPQVAIVVVFFKMGGSKFFLQRTILNVLLIFQYIPRICQIYLSSKKLERIGIWVKGAFNFFLYILAGHVSFISNITDYIYILEAAHSLWVWKSGWLSV</sequence>
<dbReference type="Gramene" id="PRQ52488">
    <property type="protein sequence ID" value="PRQ52488"/>
    <property type="gene ID" value="RchiOBHm_Chr2g0156041"/>
</dbReference>
<comment type="caution">
    <text evidence="3">The sequence shown here is derived from an EMBL/GenBank/DDBJ whole genome shotgun (WGS) entry which is preliminary data.</text>
</comment>